<comment type="caution">
    <text evidence="1">The sequence shown here is derived from an EMBL/GenBank/DDBJ whole genome shotgun (WGS) entry which is preliminary data.</text>
</comment>
<dbReference type="Proteomes" id="UP001420932">
    <property type="component" value="Unassembled WGS sequence"/>
</dbReference>
<gene>
    <name evidence="1" type="ORF">Syun_030221</name>
</gene>
<organism evidence="1 2">
    <name type="scientific">Stephania yunnanensis</name>
    <dbReference type="NCBI Taxonomy" id="152371"/>
    <lineage>
        <taxon>Eukaryota</taxon>
        <taxon>Viridiplantae</taxon>
        <taxon>Streptophyta</taxon>
        <taxon>Embryophyta</taxon>
        <taxon>Tracheophyta</taxon>
        <taxon>Spermatophyta</taxon>
        <taxon>Magnoliopsida</taxon>
        <taxon>Ranunculales</taxon>
        <taxon>Menispermaceae</taxon>
        <taxon>Menispermoideae</taxon>
        <taxon>Cissampelideae</taxon>
        <taxon>Stephania</taxon>
    </lineage>
</organism>
<protein>
    <submittedName>
        <fullName evidence="1">Uncharacterized protein</fullName>
    </submittedName>
</protein>
<evidence type="ECO:0000313" key="1">
    <source>
        <dbReference type="EMBL" id="KAK9087827.1"/>
    </source>
</evidence>
<dbReference type="AlphaFoldDB" id="A0AAP0EBL6"/>
<evidence type="ECO:0000313" key="2">
    <source>
        <dbReference type="Proteomes" id="UP001420932"/>
    </source>
</evidence>
<dbReference type="EMBL" id="JBBNAF010000013">
    <property type="protein sequence ID" value="KAK9087827.1"/>
    <property type="molecule type" value="Genomic_DNA"/>
</dbReference>
<keyword evidence="2" id="KW-1185">Reference proteome</keyword>
<proteinExistence type="predicted"/>
<sequence length="67" mass="7541">MDHPITYYWTSRQEISHFLNMNLMCLNNNIASVAGWLHGSNSSIVPSSIVPDLVQLMVSFPNHLNPS</sequence>
<name>A0AAP0EBL6_9MAGN</name>
<accession>A0AAP0EBL6</accession>
<reference evidence="1 2" key="1">
    <citation type="submission" date="2024-01" db="EMBL/GenBank/DDBJ databases">
        <title>Genome assemblies of Stephania.</title>
        <authorList>
            <person name="Yang L."/>
        </authorList>
    </citation>
    <scope>NUCLEOTIDE SEQUENCE [LARGE SCALE GENOMIC DNA]</scope>
    <source>
        <strain evidence="1">YNDBR</strain>
        <tissue evidence="1">Leaf</tissue>
    </source>
</reference>